<dbReference type="OMA" id="FADCCAV"/>
<dbReference type="STRING" id="32264.T1KF90"/>
<evidence type="ECO:0000313" key="4">
    <source>
        <dbReference type="Proteomes" id="UP000015104"/>
    </source>
</evidence>
<evidence type="ECO:0000313" key="3">
    <source>
        <dbReference type="EnsemblMetazoa" id="tetur10g02280.1"/>
    </source>
</evidence>
<dbReference type="InterPro" id="IPR002109">
    <property type="entry name" value="Glutaredoxin"/>
</dbReference>
<dbReference type="eggNOG" id="KOG2824">
    <property type="taxonomic scope" value="Eukaryota"/>
</dbReference>
<dbReference type="AlphaFoldDB" id="T1KF90"/>
<dbReference type="InterPro" id="IPR042797">
    <property type="entry name" value="GRXCR1"/>
</dbReference>
<feature type="region of interest" description="Disordered" evidence="1">
    <location>
        <begin position="7"/>
        <end position="36"/>
    </location>
</feature>
<feature type="domain" description="Glutaredoxin" evidence="2">
    <location>
        <begin position="83"/>
        <end position="146"/>
    </location>
</feature>
<reference evidence="3" key="2">
    <citation type="submission" date="2015-06" db="UniProtKB">
        <authorList>
            <consortium name="EnsemblMetazoa"/>
        </authorList>
    </citation>
    <scope>IDENTIFICATION</scope>
</reference>
<accession>T1KF90</accession>
<dbReference type="PANTHER" id="PTHR46990">
    <property type="entry name" value="GLUTAREDOXIN DOMAIN-CONTAINING CYSTEINE-RICH PROTEIN 1"/>
    <property type="match status" value="1"/>
</dbReference>
<dbReference type="InterPro" id="IPR036249">
    <property type="entry name" value="Thioredoxin-like_sf"/>
</dbReference>
<dbReference type="OrthoDB" id="423313at2759"/>
<evidence type="ECO:0000259" key="2">
    <source>
        <dbReference type="Pfam" id="PF00462"/>
    </source>
</evidence>
<reference evidence="4" key="1">
    <citation type="submission" date="2011-08" db="EMBL/GenBank/DDBJ databases">
        <authorList>
            <person name="Rombauts S."/>
        </authorList>
    </citation>
    <scope>NUCLEOTIDE SEQUENCE</scope>
    <source>
        <strain evidence="4">London</strain>
    </source>
</reference>
<dbReference type="Proteomes" id="UP000015104">
    <property type="component" value="Unassembled WGS sequence"/>
</dbReference>
<dbReference type="Gene3D" id="3.40.30.10">
    <property type="entry name" value="Glutaredoxin"/>
    <property type="match status" value="1"/>
</dbReference>
<dbReference type="Pfam" id="PF00462">
    <property type="entry name" value="Glutaredoxin"/>
    <property type="match status" value="1"/>
</dbReference>
<protein>
    <recommendedName>
        <fullName evidence="2">Glutaredoxin domain-containing protein</fullName>
    </recommendedName>
</protein>
<keyword evidence="4" id="KW-1185">Reference proteome</keyword>
<dbReference type="HOGENOM" id="CLU_029893_3_0_1"/>
<dbReference type="Pfam" id="PF23733">
    <property type="entry name" value="GRXCR1-2_C"/>
    <property type="match status" value="1"/>
</dbReference>
<evidence type="ECO:0000256" key="1">
    <source>
        <dbReference type="SAM" id="MobiDB-lite"/>
    </source>
</evidence>
<dbReference type="KEGG" id="tut:107363490"/>
<name>T1KF90_TETUR</name>
<dbReference type="PROSITE" id="PS51354">
    <property type="entry name" value="GLUTAREDOXIN_2"/>
    <property type="match status" value="1"/>
</dbReference>
<dbReference type="SUPFAM" id="SSF52833">
    <property type="entry name" value="Thioredoxin-like"/>
    <property type="match status" value="1"/>
</dbReference>
<organism evidence="3 4">
    <name type="scientific">Tetranychus urticae</name>
    <name type="common">Two-spotted spider mite</name>
    <dbReference type="NCBI Taxonomy" id="32264"/>
    <lineage>
        <taxon>Eukaryota</taxon>
        <taxon>Metazoa</taxon>
        <taxon>Ecdysozoa</taxon>
        <taxon>Arthropoda</taxon>
        <taxon>Chelicerata</taxon>
        <taxon>Arachnida</taxon>
        <taxon>Acari</taxon>
        <taxon>Acariformes</taxon>
        <taxon>Trombidiformes</taxon>
        <taxon>Prostigmata</taxon>
        <taxon>Eleutherengona</taxon>
        <taxon>Raphignathae</taxon>
        <taxon>Tetranychoidea</taxon>
        <taxon>Tetranychidae</taxon>
        <taxon>Tetranychus</taxon>
    </lineage>
</organism>
<gene>
    <name evidence="3" type="primary">107363490</name>
</gene>
<proteinExistence type="predicted"/>
<dbReference type="EnsemblMetazoa" id="tetur10g02280.1">
    <property type="protein sequence ID" value="tetur10g02280.1"/>
    <property type="gene ID" value="tetur10g02280"/>
</dbReference>
<dbReference type="PANTHER" id="PTHR46990:SF1">
    <property type="entry name" value="GLUTAREDOXIN DOMAIN-CONTAINING CYSTEINE-RICH PROTEIN 1"/>
    <property type="match status" value="1"/>
</dbReference>
<feature type="compositionally biased region" description="Low complexity" evidence="1">
    <location>
        <begin position="10"/>
        <end position="20"/>
    </location>
</feature>
<dbReference type="EMBL" id="CAEY01000034">
    <property type="status" value="NOT_ANNOTATED_CDS"/>
    <property type="molecule type" value="Genomic_DNA"/>
</dbReference>
<sequence>MITLIHINGPSSNNTSSSPTIESEDEGFSENNPLTGVTIKGPSGSVRGIKHCVRQSIQSYYEIITNLETKTRNYQKEEKNKCVLYSTTLGIVRSTFENCRVMRNILYQNLIMYEERDVYINGDFRDELIERLGQLRIPSLFVEGKYLGGVELVEKLNESGKLLEILESYKIPASASARYFQVCPCCGNARFIPCNTCNGSKKSLIHHFTSDSITLRCSQCNATGLVKCPKCDPKGT</sequence>
<dbReference type="GO" id="GO:0007605">
    <property type="term" value="P:sensory perception of sound"/>
    <property type="evidence" value="ECO:0007669"/>
    <property type="project" value="InterPro"/>
</dbReference>